<proteinExistence type="predicted"/>
<reference evidence="1 2" key="1">
    <citation type="submission" date="2017-09" db="EMBL/GenBank/DDBJ databases">
        <authorList>
            <person name="Ehlers B."/>
            <person name="Leendertz F.H."/>
        </authorList>
    </citation>
    <scope>NUCLEOTIDE SEQUENCE [LARGE SCALE GENOMIC DNA]</scope>
    <source>
        <strain evidence="1 2">DSM 18289</strain>
    </source>
</reference>
<dbReference type="EMBL" id="OBEL01000011">
    <property type="protein sequence ID" value="SNZ21691.1"/>
    <property type="molecule type" value="Genomic_DNA"/>
</dbReference>
<dbReference type="Proteomes" id="UP000219439">
    <property type="component" value="Unassembled WGS sequence"/>
</dbReference>
<sequence>MARALGHKHPTTIQGWRDKDRIPHWRWDEVKKAARRKKIKISDLFAEPAE</sequence>
<evidence type="ECO:0000313" key="1">
    <source>
        <dbReference type="EMBL" id="SNZ21691.1"/>
    </source>
</evidence>
<accession>A0A285PP37</accession>
<name>A0A285PP37_9HYPH</name>
<gene>
    <name evidence="1" type="ORF">SAMN06265368_4816</name>
</gene>
<dbReference type="NCBIfam" id="NF046037">
    <property type="entry name" value="carphisopro"/>
    <property type="match status" value="1"/>
</dbReference>
<evidence type="ECO:0000313" key="2">
    <source>
        <dbReference type="Proteomes" id="UP000219439"/>
    </source>
</evidence>
<dbReference type="InterPro" id="IPR059216">
    <property type="entry name" value="LeuA_carph_isopro_dom"/>
</dbReference>
<organism evidence="1 2">
    <name type="scientific">Cohaesibacter gelatinilyticus</name>
    <dbReference type="NCBI Taxonomy" id="372072"/>
    <lineage>
        <taxon>Bacteria</taxon>
        <taxon>Pseudomonadati</taxon>
        <taxon>Pseudomonadota</taxon>
        <taxon>Alphaproteobacteria</taxon>
        <taxon>Hyphomicrobiales</taxon>
        <taxon>Cohaesibacteraceae</taxon>
    </lineage>
</organism>
<keyword evidence="2" id="KW-1185">Reference proteome</keyword>
<dbReference type="AlphaFoldDB" id="A0A285PP37"/>
<protein>
    <submittedName>
        <fullName evidence="1">Uncharacterized protein</fullName>
    </submittedName>
</protein>